<feature type="domain" description="DUF4283" evidence="1">
    <location>
        <begin position="156"/>
        <end position="240"/>
    </location>
</feature>
<proteinExistence type="predicted"/>
<dbReference type="Proteomes" id="UP000288805">
    <property type="component" value="Unassembled WGS sequence"/>
</dbReference>
<reference evidence="2 3" key="1">
    <citation type="journal article" date="2018" name="PLoS Genet.">
        <title>Population sequencing reveals clonal diversity and ancestral inbreeding in the grapevine cultivar Chardonnay.</title>
        <authorList>
            <person name="Roach M.J."/>
            <person name="Johnson D.L."/>
            <person name="Bohlmann J."/>
            <person name="van Vuuren H.J."/>
            <person name="Jones S.J."/>
            <person name="Pretorius I.S."/>
            <person name="Schmidt S.A."/>
            <person name="Borneman A.R."/>
        </authorList>
    </citation>
    <scope>NUCLEOTIDE SEQUENCE [LARGE SCALE GENOMIC DNA]</scope>
    <source>
        <strain evidence="3">cv. Chardonnay</strain>
        <tissue evidence="2">Leaf</tissue>
    </source>
</reference>
<dbReference type="PANTHER" id="PTHR34427">
    <property type="entry name" value="DUF4283 DOMAIN PROTEIN"/>
    <property type="match status" value="1"/>
</dbReference>
<sequence>MRGGKCWCAIESRTFEVSIEEVGGKLRGTIVERSRGFSSWIRFGVASLRKLLEGFEDCWRDEKKGRLVKVWKEEGRKFRLERRENGAGRYILCSVVDVETKRFCLVFPEGKGFLGGSKKVEGEKKTFVDVAKEPAGRQGDALWIQVGGRGLRNREEGLGRCLVGRWGDRLVVETEMVSFRKWEERSWNLKKGVKVLKLGGPFMLLEFEAEEEAERVLKRGTRCFKDKVSHLERWSEDAGCLQEGSQTQEVWVRVVGLPLHCWK</sequence>
<name>A0A438DW35_VITVI</name>
<dbReference type="InterPro" id="IPR025558">
    <property type="entry name" value="DUF4283"/>
</dbReference>
<protein>
    <recommendedName>
        <fullName evidence="1">DUF4283 domain-containing protein</fullName>
    </recommendedName>
</protein>
<dbReference type="AlphaFoldDB" id="A0A438DW35"/>
<evidence type="ECO:0000259" key="1">
    <source>
        <dbReference type="Pfam" id="PF14111"/>
    </source>
</evidence>
<evidence type="ECO:0000313" key="2">
    <source>
        <dbReference type="EMBL" id="RVW39498.1"/>
    </source>
</evidence>
<dbReference type="EMBL" id="QGNW01001481">
    <property type="protein sequence ID" value="RVW39498.1"/>
    <property type="molecule type" value="Genomic_DNA"/>
</dbReference>
<dbReference type="PANTHER" id="PTHR34427:SF5">
    <property type="entry name" value="DUF4283 DOMAIN-CONTAINING PROTEIN"/>
    <property type="match status" value="1"/>
</dbReference>
<organism evidence="2 3">
    <name type="scientific">Vitis vinifera</name>
    <name type="common">Grape</name>
    <dbReference type="NCBI Taxonomy" id="29760"/>
    <lineage>
        <taxon>Eukaryota</taxon>
        <taxon>Viridiplantae</taxon>
        <taxon>Streptophyta</taxon>
        <taxon>Embryophyta</taxon>
        <taxon>Tracheophyta</taxon>
        <taxon>Spermatophyta</taxon>
        <taxon>Magnoliopsida</taxon>
        <taxon>eudicotyledons</taxon>
        <taxon>Gunneridae</taxon>
        <taxon>Pentapetalae</taxon>
        <taxon>rosids</taxon>
        <taxon>Vitales</taxon>
        <taxon>Vitaceae</taxon>
        <taxon>Viteae</taxon>
        <taxon>Vitis</taxon>
    </lineage>
</organism>
<gene>
    <name evidence="2" type="ORF">CK203_085973</name>
</gene>
<comment type="caution">
    <text evidence="2">The sequence shown here is derived from an EMBL/GenBank/DDBJ whole genome shotgun (WGS) entry which is preliminary data.</text>
</comment>
<evidence type="ECO:0000313" key="3">
    <source>
        <dbReference type="Proteomes" id="UP000288805"/>
    </source>
</evidence>
<accession>A0A438DW35</accession>
<dbReference type="Pfam" id="PF14111">
    <property type="entry name" value="DUF4283"/>
    <property type="match status" value="1"/>
</dbReference>